<feature type="domain" description="PPM-type phosphatase" evidence="1">
    <location>
        <begin position="4"/>
        <end position="237"/>
    </location>
</feature>
<dbReference type="Gene3D" id="3.60.40.10">
    <property type="entry name" value="PPM-type phosphatase domain"/>
    <property type="match status" value="1"/>
</dbReference>
<dbReference type="EMBL" id="UOEK01000510">
    <property type="protein sequence ID" value="VAW08949.1"/>
    <property type="molecule type" value="Genomic_DNA"/>
</dbReference>
<dbReference type="Pfam" id="PF13672">
    <property type="entry name" value="PP2C_2"/>
    <property type="match status" value="1"/>
</dbReference>
<protein>
    <submittedName>
        <fullName evidence="2">Protein serine/threonine phosphatase PrpC, regulation of stationary phase</fullName>
    </submittedName>
</protein>
<name>A0A3B0TA23_9ZZZZ</name>
<dbReference type="CDD" id="cd00143">
    <property type="entry name" value="PP2Cc"/>
    <property type="match status" value="1"/>
</dbReference>
<dbReference type="InterPro" id="IPR001932">
    <property type="entry name" value="PPM-type_phosphatase-like_dom"/>
</dbReference>
<dbReference type="PROSITE" id="PS51746">
    <property type="entry name" value="PPM_2"/>
    <property type="match status" value="1"/>
</dbReference>
<accession>A0A3B0TA23</accession>
<dbReference type="AlphaFoldDB" id="A0A3B0TA23"/>
<dbReference type="SMART" id="SM00332">
    <property type="entry name" value="PP2Cc"/>
    <property type="match status" value="1"/>
</dbReference>
<gene>
    <name evidence="2" type="ORF">MNBD_ACTINO02-1651</name>
</gene>
<organism evidence="2">
    <name type="scientific">hydrothermal vent metagenome</name>
    <dbReference type="NCBI Taxonomy" id="652676"/>
    <lineage>
        <taxon>unclassified sequences</taxon>
        <taxon>metagenomes</taxon>
        <taxon>ecological metagenomes</taxon>
    </lineage>
</organism>
<evidence type="ECO:0000313" key="2">
    <source>
        <dbReference type="EMBL" id="VAW08949.1"/>
    </source>
</evidence>
<dbReference type="InterPro" id="IPR036457">
    <property type="entry name" value="PPM-type-like_dom_sf"/>
</dbReference>
<proteinExistence type="predicted"/>
<evidence type="ECO:0000259" key="1">
    <source>
        <dbReference type="PROSITE" id="PS51746"/>
    </source>
</evidence>
<dbReference type="SUPFAM" id="SSF81606">
    <property type="entry name" value="PP2C-like"/>
    <property type="match status" value="1"/>
</dbReference>
<sequence length="239" mass="25065">MKYTWSSATHVGLVRESNQDSVAPAHDGSTDDVLIAAVADGMGGAAAGDVASRVALAAAIEPTPDEQPDPTARVTAGNEAVLLAEQEDTSRRGMGTTLTLGMFHPDGHVDIGHVGDSRMYLFRDGRLTQVTDDHSFVGELVRAGKLNPTEAMHHPRRNIVTRVLGTPGLVADRIELHLNPGDRVLICSDGLTDMVTRGGIEAILADTDTVTDAAWGLVEAANRAGGVDNTTVVVVDASQ</sequence>
<reference evidence="2" key="1">
    <citation type="submission" date="2018-06" db="EMBL/GenBank/DDBJ databases">
        <authorList>
            <person name="Zhirakovskaya E."/>
        </authorList>
    </citation>
    <scope>NUCLEOTIDE SEQUENCE</scope>
</reference>
<dbReference type="SMART" id="SM00331">
    <property type="entry name" value="PP2C_SIG"/>
    <property type="match status" value="1"/>
</dbReference>